<dbReference type="GO" id="GO:0016740">
    <property type="term" value="F:transferase activity"/>
    <property type="evidence" value="ECO:0007669"/>
    <property type="project" value="UniProtKB-KW"/>
</dbReference>
<gene>
    <name evidence="5" type="ORF">DESME_14385</name>
</gene>
<evidence type="ECO:0000256" key="1">
    <source>
        <dbReference type="ARBA" id="ARBA00022679"/>
    </source>
</evidence>
<dbReference type="Gene3D" id="3.90.550.10">
    <property type="entry name" value="Spore Coat Polysaccharide Biosynthesis Protein SpsA, Chain A"/>
    <property type="match status" value="1"/>
</dbReference>
<evidence type="ECO:0000256" key="2">
    <source>
        <dbReference type="SAM" id="Phobius"/>
    </source>
</evidence>
<dbReference type="EMBL" id="CP007032">
    <property type="protein sequence ID" value="AHF08083.1"/>
    <property type="molecule type" value="Genomic_DNA"/>
</dbReference>
<organism evidence="5 6">
    <name type="scientific">Desulfitobacterium metallireducens DSM 15288</name>
    <dbReference type="NCBI Taxonomy" id="871968"/>
    <lineage>
        <taxon>Bacteria</taxon>
        <taxon>Bacillati</taxon>
        <taxon>Bacillota</taxon>
        <taxon>Clostridia</taxon>
        <taxon>Eubacteriales</taxon>
        <taxon>Desulfitobacteriaceae</taxon>
        <taxon>Desulfitobacterium</taxon>
    </lineage>
</organism>
<dbReference type="eggNOG" id="COG1216">
    <property type="taxonomic scope" value="Bacteria"/>
</dbReference>
<dbReference type="InterPro" id="IPR029044">
    <property type="entry name" value="Nucleotide-diphossugar_trans"/>
</dbReference>
<accession>W0EEY8</accession>
<feature type="domain" description="Glycosyltransferase 2-like" evidence="3">
    <location>
        <begin position="4"/>
        <end position="120"/>
    </location>
</feature>
<evidence type="ECO:0000313" key="5">
    <source>
        <dbReference type="EMBL" id="AHF08083.1"/>
    </source>
</evidence>
<dbReference type="Proteomes" id="UP000010847">
    <property type="component" value="Chromosome"/>
</dbReference>
<keyword evidence="1 5" id="KW-0808">Transferase</keyword>
<sequence length="286" mass="32662">MDLSIVMINYNNATLTGQSINSIFACVPQIPFEIIVVDNSSDSSQKYNDNHDEVIVIKGVENKGFGNACNIGVKRSSGKYILFLNNDTIMHKGTLESCVHYLRQYPQVGALGTRTLLEDGTLDHACKRGFPTPRSSLYYFCGMDKRHPDSKRYGVYRQTFITEDAISEVDSVAGSFLMMPRSVFDRLDGYDETFFMYGEDLDLCYRVKELGFSVMYYGKAAITHLKGQSGLHIKSQTVIFHFYNAMLLFYKKHYLHRYNLFITALVYFAIKAKYMLTLLKMKLGKS</sequence>
<dbReference type="InterPro" id="IPR027791">
    <property type="entry name" value="Galactosyl_T_C"/>
</dbReference>
<name>W0EEY8_9FIRM</name>
<dbReference type="KEGG" id="dmt:DESME_14385"/>
<evidence type="ECO:0000259" key="4">
    <source>
        <dbReference type="Pfam" id="PF02709"/>
    </source>
</evidence>
<proteinExistence type="predicted"/>
<dbReference type="SUPFAM" id="SSF53448">
    <property type="entry name" value="Nucleotide-diphospho-sugar transferases"/>
    <property type="match status" value="1"/>
</dbReference>
<dbReference type="AlphaFoldDB" id="W0EEY8"/>
<feature type="domain" description="Galactosyltransferase C-terminal" evidence="4">
    <location>
        <begin position="168"/>
        <end position="223"/>
    </location>
</feature>
<keyword evidence="2" id="KW-0472">Membrane</keyword>
<protein>
    <submittedName>
        <fullName evidence="5">Glycosyl transferase family 2</fullName>
    </submittedName>
</protein>
<keyword evidence="6" id="KW-1185">Reference proteome</keyword>
<dbReference type="CDD" id="cd04186">
    <property type="entry name" value="GT_2_like_c"/>
    <property type="match status" value="1"/>
</dbReference>
<dbReference type="PANTHER" id="PTHR43179:SF7">
    <property type="entry name" value="RHAMNOSYLTRANSFERASE WBBL"/>
    <property type="match status" value="1"/>
</dbReference>
<dbReference type="InterPro" id="IPR001173">
    <property type="entry name" value="Glyco_trans_2-like"/>
</dbReference>
<keyword evidence="2" id="KW-1133">Transmembrane helix</keyword>
<dbReference type="STRING" id="871968.DESME_14385"/>
<keyword evidence="2" id="KW-0812">Transmembrane</keyword>
<evidence type="ECO:0000313" key="6">
    <source>
        <dbReference type="Proteomes" id="UP000010847"/>
    </source>
</evidence>
<dbReference type="HOGENOM" id="CLU_023845_0_1_9"/>
<dbReference type="PANTHER" id="PTHR43179">
    <property type="entry name" value="RHAMNOSYLTRANSFERASE WBBL"/>
    <property type="match status" value="1"/>
</dbReference>
<evidence type="ECO:0000259" key="3">
    <source>
        <dbReference type="Pfam" id="PF00535"/>
    </source>
</evidence>
<reference evidence="5 6" key="1">
    <citation type="submission" date="2013-12" db="EMBL/GenBank/DDBJ databases">
        <authorList>
            <consortium name="DOE Joint Genome Institute"/>
            <person name="Smidt H."/>
            <person name="Huntemann M."/>
            <person name="Han J."/>
            <person name="Chen A."/>
            <person name="Kyrpides N."/>
            <person name="Mavromatis K."/>
            <person name="Markowitz V."/>
            <person name="Palaniappan K."/>
            <person name="Ivanova N."/>
            <person name="Schaumberg A."/>
            <person name="Pati A."/>
            <person name="Liolios K."/>
            <person name="Nordberg H.P."/>
            <person name="Cantor M.N."/>
            <person name="Hua S.X."/>
            <person name="Woyke T."/>
        </authorList>
    </citation>
    <scope>NUCLEOTIDE SEQUENCE [LARGE SCALE GENOMIC DNA]</scope>
    <source>
        <strain evidence="6">DSM 15288</strain>
    </source>
</reference>
<dbReference type="Pfam" id="PF02709">
    <property type="entry name" value="Glyco_transf_7C"/>
    <property type="match status" value="1"/>
</dbReference>
<dbReference type="Pfam" id="PF00535">
    <property type="entry name" value="Glycos_transf_2"/>
    <property type="match status" value="1"/>
</dbReference>
<feature type="transmembrane region" description="Helical" evidence="2">
    <location>
        <begin position="258"/>
        <end position="276"/>
    </location>
</feature>